<sequence>MPLTEPTPSRRQRVLFVFGTRPEAIKLCPIVLHMQARPDEFDVKVCVTAQHREMLDQVLAVFQVQPDHDLNVMRPNQTLSQSTARIIAALEPVLLAEKPDLVIVQGDTTTTFCGALAAFYHRIAVGHVEAGLRTGDLWQPFPEELNRVLTTRLAKLHFAPTAASARNLRGDGVDDSAIFITGNSGIDAVLHVRDKLQAGGLAGFQGVALEPGRKLIVVTAHRRENFGDGLTRLYRAIGQLAMRPDVQIIYPVHPNPNVRQPAEALLGGLPNVHLIAPLDYVPFVDLMQRAYLLLTDSGGVQEEAPSLGKPVLVLREKTERPEAVEAGTVRLVGTDGEKILAEAGALLDDAAQYQRMSMTHNPYGDGQASRRIADVIAHGTFLD</sequence>
<evidence type="ECO:0000256" key="1">
    <source>
        <dbReference type="ARBA" id="ARBA00023235"/>
    </source>
</evidence>
<reference evidence="6 7" key="1">
    <citation type="submission" date="2020-10" db="EMBL/GenBank/DDBJ databases">
        <title>Complete genome sequence of Paludibaculum fermentans P105T, a facultatively anaerobic acidobacterium capable of dissimilatory Fe(III) reduction.</title>
        <authorList>
            <person name="Dedysh S.N."/>
            <person name="Beletsky A.V."/>
            <person name="Kulichevskaya I.S."/>
            <person name="Mardanov A.V."/>
            <person name="Ravin N.V."/>
        </authorList>
    </citation>
    <scope>NUCLEOTIDE SEQUENCE [LARGE SCALE GENOMIC DNA]</scope>
    <source>
        <strain evidence="6 7">P105</strain>
        <plasmid evidence="6 7">pPfer1</plasmid>
    </source>
</reference>
<dbReference type="KEGG" id="pfer:IRI77_37640"/>
<keyword evidence="6" id="KW-0614">Plasmid</keyword>
<dbReference type="EMBL" id="CP063850">
    <property type="protein sequence ID" value="QOY92318.1"/>
    <property type="molecule type" value="Genomic_DNA"/>
</dbReference>
<dbReference type="Proteomes" id="UP000593892">
    <property type="component" value="Plasmid pPfer1"/>
</dbReference>
<dbReference type="Pfam" id="PF02350">
    <property type="entry name" value="Epimerase_2"/>
    <property type="match status" value="1"/>
</dbReference>
<geneLocation type="plasmid" evidence="6 7">
    <name>pPfer1</name>
</geneLocation>
<dbReference type="InterPro" id="IPR003331">
    <property type="entry name" value="UDP_GlcNAc_Epimerase_2_dom"/>
</dbReference>
<dbReference type="AlphaFoldDB" id="A0A7S7SPW8"/>
<comment type="similarity">
    <text evidence="2 4">Belongs to the UDP-N-acetylglucosamine 2-epimerase family.</text>
</comment>
<dbReference type="SUPFAM" id="SSF53756">
    <property type="entry name" value="UDP-Glycosyltransferase/glycogen phosphorylase"/>
    <property type="match status" value="1"/>
</dbReference>
<proteinExistence type="inferred from homology"/>
<dbReference type="CDD" id="cd03786">
    <property type="entry name" value="GTB_UDP-GlcNAc_2-Epimerase"/>
    <property type="match status" value="1"/>
</dbReference>
<evidence type="ECO:0000313" key="6">
    <source>
        <dbReference type="EMBL" id="QOY92318.1"/>
    </source>
</evidence>
<dbReference type="Gene3D" id="3.40.50.2000">
    <property type="entry name" value="Glycogen Phosphorylase B"/>
    <property type="match status" value="2"/>
</dbReference>
<evidence type="ECO:0000256" key="2">
    <source>
        <dbReference type="ARBA" id="ARBA00038209"/>
    </source>
</evidence>
<gene>
    <name evidence="6" type="primary">wecB</name>
    <name evidence="6" type="ORF">IRI77_37640</name>
</gene>
<dbReference type="PANTHER" id="PTHR43174:SF2">
    <property type="entry name" value="UDP-N-ACETYLGLUCOSAMINE 2-EPIMERASE"/>
    <property type="match status" value="1"/>
</dbReference>
<keyword evidence="1 4" id="KW-0413">Isomerase</keyword>
<dbReference type="NCBIfam" id="TIGR00236">
    <property type="entry name" value="wecB"/>
    <property type="match status" value="1"/>
</dbReference>
<dbReference type="EC" id="5.1.3.14" evidence="3"/>
<evidence type="ECO:0000313" key="7">
    <source>
        <dbReference type="Proteomes" id="UP000593892"/>
    </source>
</evidence>
<evidence type="ECO:0000256" key="4">
    <source>
        <dbReference type="RuleBase" id="RU003513"/>
    </source>
</evidence>
<organism evidence="6 7">
    <name type="scientific">Paludibaculum fermentans</name>
    <dbReference type="NCBI Taxonomy" id="1473598"/>
    <lineage>
        <taxon>Bacteria</taxon>
        <taxon>Pseudomonadati</taxon>
        <taxon>Acidobacteriota</taxon>
        <taxon>Terriglobia</taxon>
        <taxon>Bryobacterales</taxon>
        <taxon>Bryobacteraceae</taxon>
        <taxon>Paludibaculum</taxon>
    </lineage>
</organism>
<keyword evidence="7" id="KW-1185">Reference proteome</keyword>
<dbReference type="RefSeq" id="WP_194453972.1">
    <property type="nucleotide sequence ID" value="NZ_CP063850.1"/>
</dbReference>
<accession>A0A7S7SPW8</accession>
<evidence type="ECO:0000259" key="5">
    <source>
        <dbReference type="Pfam" id="PF02350"/>
    </source>
</evidence>
<protein>
    <recommendedName>
        <fullName evidence="3">UDP-N-acetylglucosamine 2-epimerase (non-hydrolyzing)</fullName>
        <ecNumber evidence="3">5.1.3.14</ecNumber>
    </recommendedName>
</protein>
<name>A0A7S7SPW8_PALFE</name>
<dbReference type="InterPro" id="IPR029767">
    <property type="entry name" value="WecB-like"/>
</dbReference>
<dbReference type="GO" id="GO:0008761">
    <property type="term" value="F:UDP-N-acetylglucosamine 2-epimerase activity"/>
    <property type="evidence" value="ECO:0007669"/>
    <property type="project" value="UniProtKB-EC"/>
</dbReference>
<dbReference type="PANTHER" id="PTHR43174">
    <property type="entry name" value="UDP-N-ACETYLGLUCOSAMINE 2-EPIMERASE"/>
    <property type="match status" value="1"/>
</dbReference>
<evidence type="ECO:0000256" key="3">
    <source>
        <dbReference type="ARBA" id="ARBA00038858"/>
    </source>
</evidence>
<feature type="domain" description="UDP-N-acetylglucosamine 2-epimerase" evidence="5">
    <location>
        <begin position="39"/>
        <end position="376"/>
    </location>
</feature>